<dbReference type="EMBL" id="CP033540">
    <property type="protein sequence ID" value="AZC00325.1"/>
    <property type="molecule type" value="Genomic_DNA"/>
</dbReference>
<protein>
    <recommendedName>
        <fullName evidence="3">HK97 gp10 family phage protein</fullName>
    </recommendedName>
</protein>
<dbReference type="NCBIfam" id="TIGR01725">
    <property type="entry name" value="phge_HK97_gp10"/>
    <property type="match status" value="1"/>
</dbReference>
<evidence type="ECO:0000313" key="2">
    <source>
        <dbReference type="Proteomes" id="UP000254410"/>
    </source>
</evidence>
<dbReference type="Proteomes" id="UP000254410">
    <property type="component" value="Chromosome"/>
</dbReference>
<accession>A0A3G6YKI7</accession>
<evidence type="ECO:0008006" key="3">
    <source>
        <dbReference type="Google" id="ProtNLM"/>
    </source>
</evidence>
<name>A0A3G6YKI7_ACIPI</name>
<organism evidence="1 2">
    <name type="scientific">Acinetobacter pittii</name>
    <name type="common">Acinetobacter genomosp. 3</name>
    <dbReference type="NCBI Taxonomy" id="48296"/>
    <lineage>
        <taxon>Bacteria</taxon>
        <taxon>Pseudomonadati</taxon>
        <taxon>Pseudomonadota</taxon>
        <taxon>Gammaproteobacteria</taxon>
        <taxon>Moraxellales</taxon>
        <taxon>Moraxellaceae</taxon>
        <taxon>Acinetobacter</taxon>
        <taxon>Acinetobacter calcoaceticus/baumannii complex</taxon>
    </lineage>
</organism>
<proteinExistence type="predicted"/>
<dbReference type="Pfam" id="PF04883">
    <property type="entry name" value="HK97-gp10_like"/>
    <property type="match status" value="1"/>
</dbReference>
<reference evidence="1 2" key="1">
    <citation type="submission" date="2018-11" db="EMBL/GenBank/DDBJ databases">
        <authorList>
            <person name="Kuo S.-C."/>
            <person name="Chen F.-J."/>
            <person name="Liao Y.-C."/>
        </authorList>
    </citation>
    <scope>NUCLEOTIDE SEQUENCE [LARGE SCALE GENOMIC DNA]</scope>
    <source>
        <strain evidence="1 2">2014S06-099</strain>
    </source>
</reference>
<gene>
    <name evidence="1" type="ORF">DKE52_006340</name>
</gene>
<dbReference type="AlphaFoldDB" id="A0A3G6YKI7"/>
<reference evidence="1 2" key="2">
    <citation type="submission" date="2018-12" db="EMBL/GenBank/DDBJ databases">
        <title>Molecular Epidemiology of Emerging Carbapenem-Resistance in Acinetobacter nosocomialis and Acinetobacter pittii in Taiwan, 2010-2014.</title>
        <authorList>
            <person name="Huang W.-C."/>
            <person name="Wang H.-Y."/>
            <person name="Lai J.-F."/>
            <person name="Lauderdale T.-L."/>
            <person name="Sytwu H.-K."/>
        </authorList>
    </citation>
    <scope>NUCLEOTIDE SEQUENCE [LARGE SCALE GENOMIC DNA]</scope>
    <source>
        <strain evidence="1 2">2014S06-099</strain>
    </source>
</reference>
<dbReference type="InterPro" id="IPR010064">
    <property type="entry name" value="HK97-gp10_tail"/>
</dbReference>
<sequence>MTEATVKMTGMEGIERKFQALKDQKAVKKMARKSARKAMKVVADAAKQNAMAIDDDETASMIYKNIVVQGGKIRNRNAVKIRVGVKGGGEFWRMNQHVFRKSKMTGKTVVLPNPHYTAVSNDTRHWWLVEIGTKKTPAQPFMRLAFFNNLQKVTDVFCSRIQQRT</sequence>
<evidence type="ECO:0000313" key="1">
    <source>
        <dbReference type="EMBL" id="AZC00325.1"/>
    </source>
</evidence>